<accession>A0A8T0ELE0</accession>
<proteinExistence type="predicted"/>
<reference evidence="2" key="1">
    <citation type="journal article" date="2020" name="bioRxiv">
        <title>Chromosome-level reference genome of the European wasp spider Argiope bruennichi: a resource for studies on range expansion and evolutionary adaptation.</title>
        <authorList>
            <person name="Sheffer M.M."/>
            <person name="Hoppe A."/>
            <person name="Krehenwinkel H."/>
            <person name="Uhl G."/>
            <person name="Kuss A.W."/>
            <person name="Jensen L."/>
            <person name="Jensen C."/>
            <person name="Gillespie R.G."/>
            <person name="Hoff K.J."/>
            <person name="Prost S."/>
        </authorList>
    </citation>
    <scope>NUCLEOTIDE SEQUENCE</scope>
</reference>
<keyword evidence="1" id="KW-0732">Signal</keyword>
<organism evidence="2 3">
    <name type="scientific">Argiope bruennichi</name>
    <name type="common">Wasp spider</name>
    <name type="synonym">Aranea bruennichi</name>
    <dbReference type="NCBI Taxonomy" id="94029"/>
    <lineage>
        <taxon>Eukaryota</taxon>
        <taxon>Metazoa</taxon>
        <taxon>Ecdysozoa</taxon>
        <taxon>Arthropoda</taxon>
        <taxon>Chelicerata</taxon>
        <taxon>Arachnida</taxon>
        <taxon>Araneae</taxon>
        <taxon>Araneomorphae</taxon>
        <taxon>Entelegynae</taxon>
        <taxon>Araneoidea</taxon>
        <taxon>Araneidae</taxon>
        <taxon>Argiope</taxon>
    </lineage>
</organism>
<reference evidence="2" key="2">
    <citation type="submission" date="2020-06" db="EMBL/GenBank/DDBJ databases">
        <authorList>
            <person name="Sheffer M."/>
        </authorList>
    </citation>
    <scope>NUCLEOTIDE SEQUENCE</scope>
</reference>
<feature type="chain" id="PRO_5035829978" evidence="1">
    <location>
        <begin position="20"/>
        <end position="109"/>
    </location>
</feature>
<gene>
    <name evidence="2" type="ORF">HNY73_016885</name>
</gene>
<evidence type="ECO:0000256" key="1">
    <source>
        <dbReference type="SAM" id="SignalP"/>
    </source>
</evidence>
<feature type="signal peptide" evidence="1">
    <location>
        <begin position="1"/>
        <end position="19"/>
    </location>
</feature>
<evidence type="ECO:0000313" key="2">
    <source>
        <dbReference type="EMBL" id="KAF8774321.1"/>
    </source>
</evidence>
<dbReference type="Proteomes" id="UP000807504">
    <property type="component" value="Unassembled WGS sequence"/>
</dbReference>
<dbReference type="AlphaFoldDB" id="A0A8T0ELE0"/>
<name>A0A8T0ELE0_ARGBR</name>
<keyword evidence="3" id="KW-1185">Reference proteome</keyword>
<protein>
    <submittedName>
        <fullName evidence="2">Uncharacterized protein</fullName>
    </submittedName>
</protein>
<dbReference type="EMBL" id="JABXBU010002227">
    <property type="protein sequence ID" value="KAF8774321.1"/>
    <property type="molecule type" value="Genomic_DNA"/>
</dbReference>
<evidence type="ECO:0000313" key="3">
    <source>
        <dbReference type="Proteomes" id="UP000807504"/>
    </source>
</evidence>
<comment type="caution">
    <text evidence="2">The sequence shown here is derived from an EMBL/GenBank/DDBJ whole genome shotgun (WGS) entry which is preliminary data.</text>
</comment>
<sequence>MEFYVLLVLLGAAFVFADAEGHMPPRCPPVDCEPPCQINESNLPCPSCECIQCSLPLCPPPCWINFTTVPCASCQCEGADAIQCTLPKCSRGCVIDLDTQPCPSCSCDL</sequence>